<dbReference type="InterPro" id="IPR011234">
    <property type="entry name" value="Fumarylacetoacetase-like_C"/>
</dbReference>
<organism evidence="6 7">
    <name type="scientific">Colletotrichum cuscutae</name>
    <dbReference type="NCBI Taxonomy" id="1209917"/>
    <lineage>
        <taxon>Eukaryota</taxon>
        <taxon>Fungi</taxon>
        <taxon>Dikarya</taxon>
        <taxon>Ascomycota</taxon>
        <taxon>Pezizomycotina</taxon>
        <taxon>Sordariomycetes</taxon>
        <taxon>Hypocreomycetidae</taxon>
        <taxon>Glomerellales</taxon>
        <taxon>Glomerellaceae</taxon>
        <taxon>Colletotrichum</taxon>
        <taxon>Colletotrichum acutatum species complex</taxon>
    </lineage>
</organism>
<dbReference type="FunFam" id="3.90.850.10:FF:000002">
    <property type="entry name" value="2-hydroxyhepta-2,4-diene-1,7-dioate isomerase"/>
    <property type="match status" value="1"/>
</dbReference>
<dbReference type="InterPro" id="IPR007219">
    <property type="entry name" value="XnlR_reg_dom"/>
</dbReference>
<evidence type="ECO:0000256" key="1">
    <source>
        <dbReference type="ARBA" id="ARBA00010211"/>
    </source>
</evidence>
<keyword evidence="3" id="KW-0539">Nucleus</keyword>
<evidence type="ECO:0000313" key="7">
    <source>
        <dbReference type="Proteomes" id="UP001239213"/>
    </source>
</evidence>
<keyword evidence="2" id="KW-0479">Metal-binding</keyword>
<proteinExistence type="inferred from homology"/>
<dbReference type="Pfam" id="PF04082">
    <property type="entry name" value="Fungal_trans"/>
    <property type="match status" value="1"/>
</dbReference>
<dbReference type="InterPro" id="IPR036663">
    <property type="entry name" value="Fumarylacetoacetase_C_sf"/>
</dbReference>
<evidence type="ECO:0000313" key="6">
    <source>
        <dbReference type="EMBL" id="KAK1487564.1"/>
    </source>
</evidence>
<evidence type="ECO:0000256" key="2">
    <source>
        <dbReference type="ARBA" id="ARBA00022723"/>
    </source>
</evidence>
<dbReference type="Gene3D" id="3.90.850.10">
    <property type="entry name" value="Fumarylacetoacetase-like, C-terminal domain"/>
    <property type="match status" value="1"/>
</dbReference>
<dbReference type="Proteomes" id="UP001239213">
    <property type="component" value="Unassembled WGS sequence"/>
</dbReference>
<dbReference type="GO" id="GO:0006351">
    <property type="term" value="P:DNA-templated transcription"/>
    <property type="evidence" value="ECO:0007669"/>
    <property type="project" value="InterPro"/>
</dbReference>
<keyword evidence="6" id="KW-0378">Hydrolase</keyword>
<feature type="domain" description="Xylanolytic transcriptional activator regulatory" evidence="5">
    <location>
        <begin position="275"/>
        <end position="358"/>
    </location>
</feature>
<evidence type="ECO:0000256" key="4">
    <source>
        <dbReference type="SAM" id="MobiDB-lite"/>
    </source>
</evidence>
<evidence type="ECO:0000259" key="5">
    <source>
        <dbReference type="SMART" id="SM00906"/>
    </source>
</evidence>
<sequence>MSTTPLLTDTSLIGNLGGKQNANYQGSRHRKRRRLSSNLAHVDEEQHVEAEDDAPSVRPEVCSRSLPAVEPQLLGFLSTGLTDHDDLASLHSDSSYISDTRFVRAISLSALVHPSHDVNLTPPSSVPSPNRRGFFLQLAGAQNTLQQVYESLDLSIASLQTLTDAYFDNMTAFSLFHQPSFGDKVQGIKNALHLKALLASMFSFSARFATAPDEESPPTMEAYSGPSHEQLYKSAMGFVDEAIEEYDDKPPPLCILQALILCTFYELTRGVRGRAWRMLGNCVRIAYEQRLHLVDSITQARPQPGTSGVAQWSAMEERRRSWWAIWQMDIFASTVHRLPTAIDQSAGMNENHLPVPDVMWFQNMYQPSCPLDPAPLERAKKLSKSGNTSDVAWFIVLNSIMRNAQVLARGNLHSVLSDLSPAPRADSRPLKQYLHGSFRKRQSAEDGQQLPVLIGTLKQTVALLPRSLTYQGAQLDFKYTETDSPPSFGWTSSSKDEKERLSNSEGLRNCLEASDDIHSIVRRSSETHIQWTNPFLASTVWLAASLEVLRKVFAPSTCNEASEMKIKELRAICQKYTDFWGTPESLLQNLDSLEERLAQKKAGIAAIEATHMLDCASYQHAGHHTSAFNGTSSLQKFGLMMGPELDQNSLFTSVGPGHQCRRVTLQPPRPTGIPGLNASDEFAGFPEGDPELSFFIHSQLQARASQSRPTIIPRYEMSPSWTHLVRFVAEEDNEVHLGQIDASQYPDVGLATLEGQKVKANVVVGDVFDGRVTEDVLHIEHLLSPVTADQVPIIRCMGLNYRDHAKEANMPIPEVPVLFIKPRTALTGPHPSTINISKISQDGSSDYEAELSLVLSKSGRDIPEEEAMEYVLGYTCSNDVSARKQQFKNSQWSFSKGLDGSCPIGPVLLAKSAIKDPHSLQIQAIYNDQVVQDSSTKEMIFTIPQMISFLSQGTTLEKGTIIMTGTGPGIGVMRDPPITLHDGDDMRIEISEIGTLMKRSSKDVLWRFRYKAGLDLDMVKSQIHRTYGRNMSLATFVTPEERNNCVVIHL</sequence>
<evidence type="ECO:0000256" key="3">
    <source>
        <dbReference type="ARBA" id="ARBA00023242"/>
    </source>
</evidence>
<dbReference type="SMART" id="SM00906">
    <property type="entry name" value="Fungal_trans"/>
    <property type="match status" value="1"/>
</dbReference>
<feature type="region of interest" description="Disordered" evidence="4">
    <location>
        <begin position="1"/>
        <end position="56"/>
    </location>
</feature>
<comment type="similarity">
    <text evidence="1">Belongs to the FAH family.</text>
</comment>
<dbReference type="Pfam" id="PF01557">
    <property type="entry name" value="FAA_hydrolase"/>
    <property type="match status" value="1"/>
</dbReference>
<keyword evidence="7" id="KW-1185">Reference proteome</keyword>
<feature type="compositionally biased region" description="Polar residues" evidence="4">
    <location>
        <begin position="1"/>
        <end position="26"/>
    </location>
</feature>
<dbReference type="PANTHER" id="PTHR11820">
    <property type="entry name" value="ACYLPYRUVASE"/>
    <property type="match status" value="1"/>
</dbReference>
<dbReference type="EMBL" id="MPDP01000056">
    <property type="protein sequence ID" value="KAK1487564.1"/>
    <property type="molecule type" value="Genomic_DNA"/>
</dbReference>
<accession>A0AAI9Y7M9</accession>
<comment type="caution">
    <text evidence="6">The sequence shown here is derived from an EMBL/GenBank/DDBJ whole genome shotgun (WGS) entry which is preliminary data.</text>
</comment>
<reference evidence="6" key="1">
    <citation type="submission" date="2016-11" db="EMBL/GenBank/DDBJ databases">
        <title>The genome sequence of Colletotrichum cuscutae.</title>
        <authorList>
            <person name="Baroncelli R."/>
        </authorList>
    </citation>
    <scope>NUCLEOTIDE SEQUENCE</scope>
    <source>
        <strain evidence="6">IMI 304802</strain>
    </source>
</reference>
<dbReference type="PANTHER" id="PTHR11820:SF112">
    <property type="entry name" value="FUMARYLACETOACETATE HYDROLASE FAMILY PROTEIN (AFU_ORTHOLOGUE AFUA_1G02370)-RELATED"/>
    <property type="match status" value="1"/>
</dbReference>
<dbReference type="GO" id="GO:0006107">
    <property type="term" value="P:oxaloacetate metabolic process"/>
    <property type="evidence" value="ECO:0007669"/>
    <property type="project" value="UniProtKB-ARBA"/>
</dbReference>
<dbReference type="GO" id="GO:0050163">
    <property type="term" value="F:oxaloacetate tautomerase activity"/>
    <property type="evidence" value="ECO:0007669"/>
    <property type="project" value="UniProtKB-ARBA"/>
</dbReference>
<dbReference type="GO" id="GO:0008270">
    <property type="term" value="F:zinc ion binding"/>
    <property type="evidence" value="ECO:0007669"/>
    <property type="project" value="InterPro"/>
</dbReference>
<protein>
    <submittedName>
        <fullName evidence="6">Fumarylacetoacetate hydrolase domain-containing protein 2A</fullName>
    </submittedName>
</protein>
<dbReference type="GO" id="GO:0003677">
    <property type="term" value="F:DNA binding"/>
    <property type="evidence" value="ECO:0007669"/>
    <property type="project" value="InterPro"/>
</dbReference>
<gene>
    <name evidence="6" type="ORF">CCUS01_14993</name>
</gene>
<dbReference type="AlphaFoldDB" id="A0AAI9Y7M9"/>
<dbReference type="SUPFAM" id="SSF56529">
    <property type="entry name" value="FAH"/>
    <property type="match status" value="1"/>
</dbReference>
<dbReference type="CDD" id="cd12148">
    <property type="entry name" value="fungal_TF_MHR"/>
    <property type="match status" value="1"/>
</dbReference>
<dbReference type="GO" id="GO:0016787">
    <property type="term" value="F:hydrolase activity"/>
    <property type="evidence" value="ECO:0007669"/>
    <property type="project" value="UniProtKB-KW"/>
</dbReference>
<name>A0AAI9Y7M9_9PEZI</name>